<dbReference type="Proteomes" id="UP001224122">
    <property type="component" value="Unassembled WGS sequence"/>
</dbReference>
<keyword evidence="3" id="KW-0808">Transferase</keyword>
<protein>
    <submittedName>
        <fullName evidence="5">Glycosyltransferase involved in cell wall biosynthesis</fullName>
    </submittedName>
</protein>
<comment type="similarity">
    <text evidence="1">Belongs to the glycosyltransferase 2 family.</text>
</comment>
<reference evidence="5 6" key="1">
    <citation type="submission" date="2023-07" db="EMBL/GenBank/DDBJ databases">
        <title>Genomic Encyclopedia of Type Strains, Phase IV (KMG-IV): sequencing the most valuable type-strain genomes for metagenomic binning, comparative biology and taxonomic classification.</title>
        <authorList>
            <person name="Goeker M."/>
        </authorList>
    </citation>
    <scope>NUCLEOTIDE SEQUENCE [LARGE SCALE GENOMIC DNA]</scope>
    <source>
        <strain evidence="5 6">DSM 27594</strain>
    </source>
</reference>
<proteinExistence type="inferred from homology"/>
<dbReference type="InterPro" id="IPR001173">
    <property type="entry name" value="Glyco_trans_2-like"/>
</dbReference>
<name>A0ABT9XT96_9BACI</name>
<comment type="caution">
    <text evidence="5">The sequence shown here is derived from an EMBL/GenBank/DDBJ whole genome shotgun (WGS) entry which is preliminary data.</text>
</comment>
<keyword evidence="6" id="KW-1185">Reference proteome</keyword>
<dbReference type="PANTHER" id="PTHR22916:SF51">
    <property type="entry name" value="GLYCOSYLTRANSFERASE EPSH-RELATED"/>
    <property type="match status" value="1"/>
</dbReference>
<dbReference type="CDD" id="cd00761">
    <property type="entry name" value="Glyco_tranf_GTA_type"/>
    <property type="match status" value="1"/>
</dbReference>
<evidence type="ECO:0000256" key="2">
    <source>
        <dbReference type="ARBA" id="ARBA00022676"/>
    </source>
</evidence>
<accession>A0ABT9XT96</accession>
<dbReference type="Gene3D" id="3.90.550.10">
    <property type="entry name" value="Spore Coat Polysaccharide Biosynthesis Protein SpsA, Chain A"/>
    <property type="match status" value="1"/>
</dbReference>
<evidence type="ECO:0000259" key="4">
    <source>
        <dbReference type="Pfam" id="PF00535"/>
    </source>
</evidence>
<dbReference type="SUPFAM" id="SSF53448">
    <property type="entry name" value="Nucleotide-diphospho-sugar transferases"/>
    <property type="match status" value="1"/>
</dbReference>
<evidence type="ECO:0000313" key="5">
    <source>
        <dbReference type="EMBL" id="MDQ0198773.1"/>
    </source>
</evidence>
<dbReference type="RefSeq" id="WP_307407000.1">
    <property type="nucleotide sequence ID" value="NZ_JAUSTW010000003.1"/>
</dbReference>
<evidence type="ECO:0000256" key="3">
    <source>
        <dbReference type="ARBA" id="ARBA00022679"/>
    </source>
</evidence>
<dbReference type="PANTHER" id="PTHR22916">
    <property type="entry name" value="GLYCOSYLTRANSFERASE"/>
    <property type="match status" value="1"/>
</dbReference>
<dbReference type="EMBL" id="JAUSTW010000003">
    <property type="protein sequence ID" value="MDQ0198773.1"/>
    <property type="molecule type" value="Genomic_DNA"/>
</dbReference>
<evidence type="ECO:0000313" key="6">
    <source>
        <dbReference type="Proteomes" id="UP001224122"/>
    </source>
</evidence>
<keyword evidence="2" id="KW-0328">Glycosyltransferase</keyword>
<organism evidence="5 6">
    <name type="scientific">Neobacillus ginsengisoli</name>
    <dbReference type="NCBI Taxonomy" id="904295"/>
    <lineage>
        <taxon>Bacteria</taxon>
        <taxon>Bacillati</taxon>
        <taxon>Bacillota</taxon>
        <taxon>Bacilli</taxon>
        <taxon>Bacillales</taxon>
        <taxon>Bacillaceae</taxon>
        <taxon>Neobacillus</taxon>
    </lineage>
</organism>
<sequence>MAYKISIIVPVYNVEKYLVKCIDSILNQTFSDFELILVNDGSTDKSGEICDEYSKIDKRIKVVHKKNGGLSSARNAGIDLAKGEYIAFVDSDDYIHKRMYEVLYNNAIINSSDIIICDFTVANEGVFYDTSNLNIDIVAQNFSNIESLNKLYTSKGISFIVAWNKLYKRELFNDIRYEKGRIHEDEFIIHQILYKSSKVTYLPIKLYYYLQTNNSIIRSPYNIKRLDLVYALKERVDFFSEVKQTKLQQLAETNFVQSFFLNYYKAKYNVSNNNKELRQLKKVFSLSVGPLLVNPFFNKKEKILWLLFVLNPLLYEIYHKIKKIKIN</sequence>
<dbReference type="InterPro" id="IPR029044">
    <property type="entry name" value="Nucleotide-diphossugar_trans"/>
</dbReference>
<evidence type="ECO:0000256" key="1">
    <source>
        <dbReference type="ARBA" id="ARBA00006739"/>
    </source>
</evidence>
<feature type="domain" description="Glycosyltransferase 2-like" evidence="4">
    <location>
        <begin position="6"/>
        <end position="175"/>
    </location>
</feature>
<gene>
    <name evidence="5" type="ORF">J2S10_001931</name>
</gene>
<dbReference type="Pfam" id="PF00535">
    <property type="entry name" value="Glycos_transf_2"/>
    <property type="match status" value="1"/>
</dbReference>